<evidence type="ECO:0000313" key="2">
    <source>
        <dbReference type="Proteomes" id="UP000001176"/>
    </source>
</evidence>
<dbReference type="KEGG" id="gdi:GDI2685"/>
<dbReference type="Proteomes" id="UP000001176">
    <property type="component" value="Chromosome"/>
</dbReference>
<reference evidence="1 2" key="1">
    <citation type="journal article" date="2009" name="BMC Genomics">
        <title>Complete genome sequence of the sugarcane nitrogen-fixing endophyte Gluconacetobacter diazotrophicus Pal5.</title>
        <authorList>
            <person name="Bertalan M."/>
            <person name="Albano R."/>
            <person name="Padua V."/>
            <person name="Rouws L."/>
            <person name="Rojas C."/>
            <person name="Hemerly A."/>
            <person name="Teixeira K."/>
            <person name="Schwab S."/>
            <person name="Araujo J."/>
            <person name="Oliveira A."/>
            <person name="Franca L."/>
            <person name="Magalhaes V."/>
            <person name="Alqueres S."/>
            <person name="Cardoso A."/>
            <person name="Almeida W."/>
            <person name="Loureiro M.M."/>
            <person name="Nogueira E."/>
            <person name="Cidade D."/>
            <person name="Oliveira D."/>
            <person name="Simao T."/>
            <person name="Macedo J."/>
            <person name="Valadao A."/>
            <person name="Dreschsel M."/>
            <person name="Freitas F."/>
            <person name="Vidal M."/>
            <person name="Guedes H."/>
            <person name="Rodrigues E."/>
            <person name="Meneses C."/>
            <person name="Brioso P."/>
            <person name="Pozzer L."/>
            <person name="Figueiredo D."/>
            <person name="Montano H."/>
            <person name="Junior J."/>
            <person name="Filho G."/>
            <person name="Flores V."/>
            <person name="Ferreira B."/>
            <person name="Branco A."/>
            <person name="Gonzalez P."/>
            <person name="Guillobel H."/>
            <person name="Lemos M."/>
            <person name="Seibel L."/>
            <person name="Macedo J."/>
            <person name="Alves-Ferreira M."/>
            <person name="Sachetto-Martins G."/>
            <person name="Coelho A."/>
            <person name="Santos E."/>
            <person name="Amaral G."/>
            <person name="Neves A."/>
            <person name="Pacheco A.B."/>
            <person name="Carvalho D."/>
            <person name="Lery L."/>
            <person name="Bisch P."/>
            <person name="Rossle S.C."/>
            <person name="Urmenyi T."/>
            <person name="Kruger W.V."/>
            <person name="Martins O."/>
            <person name="Baldani J.I."/>
            <person name="Ferreira P.C."/>
        </authorList>
    </citation>
    <scope>NUCLEOTIDE SEQUENCE [LARGE SCALE GENOMIC DNA]</scope>
    <source>
        <strain evidence="2">ATCC 49037 / DSM 5601 / CCUG 37298 / CIP 103539 / LMG 7603 / PAl5</strain>
    </source>
</reference>
<protein>
    <submittedName>
        <fullName evidence="1">Uncharacterized protein</fullName>
    </submittedName>
</protein>
<evidence type="ECO:0000313" key="1">
    <source>
        <dbReference type="EMBL" id="CAP56628.1"/>
    </source>
</evidence>
<dbReference type="AlphaFoldDB" id="A9HPS9"/>
<organism evidence="1 2">
    <name type="scientific">Gluconacetobacter diazotrophicus (strain ATCC 49037 / DSM 5601 / CCUG 37298 / CIP 103539 / LMG 7603 / PAl5)</name>
    <dbReference type="NCBI Taxonomy" id="272568"/>
    <lineage>
        <taxon>Bacteria</taxon>
        <taxon>Pseudomonadati</taxon>
        <taxon>Pseudomonadota</taxon>
        <taxon>Alphaproteobacteria</taxon>
        <taxon>Acetobacterales</taxon>
        <taxon>Acetobacteraceae</taxon>
        <taxon>Gluconacetobacter</taxon>
    </lineage>
</organism>
<sequence length="151" mass="16588">MLADDLRLQGVFDQSGYRGVGIGVAETDALARLDMHDDDRRFRSVRRKGKGLRRDAVDLEVRTTHGFRDGRIEASISLAEPRMTLVRSGSAGSEDRNSLACCNVMCGGRGGTLGSVRASRGPEPVRQTIFHRWSHHAPSRLRNQPAHPQAG</sequence>
<accession>A9HPS9</accession>
<proteinExistence type="predicted"/>
<keyword evidence="2" id="KW-1185">Reference proteome</keyword>
<gene>
    <name evidence="1" type="ordered locus">GDI2685</name>
</gene>
<dbReference type="EMBL" id="AM889285">
    <property type="protein sequence ID" value="CAP56628.1"/>
    <property type="molecule type" value="Genomic_DNA"/>
</dbReference>
<name>A9HPS9_GLUDA</name>